<gene>
    <name evidence="15" type="ORF">E1B00_06310</name>
</gene>
<feature type="domain" description="Cytochrome b561 bacterial/Ni-hydrogenase" evidence="14">
    <location>
        <begin position="9"/>
        <end position="179"/>
    </location>
</feature>
<dbReference type="GO" id="GO:0020037">
    <property type="term" value="F:heme binding"/>
    <property type="evidence" value="ECO:0007669"/>
    <property type="project" value="TreeGrafter"/>
</dbReference>
<evidence type="ECO:0000256" key="8">
    <source>
        <dbReference type="ARBA" id="ARBA00022982"/>
    </source>
</evidence>
<keyword evidence="6 13" id="KW-0812">Transmembrane</keyword>
<dbReference type="GO" id="GO:0005886">
    <property type="term" value="C:plasma membrane"/>
    <property type="evidence" value="ECO:0007669"/>
    <property type="project" value="UniProtKB-SubCell"/>
</dbReference>
<keyword evidence="4" id="KW-1003">Cell membrane</keyword>
<comment type="subcellular location">
    <subcellularLocation>
        <location evidence="2">Cell membrane</location>
        <topology evidence="2">Multi-pass membrane protein</topology>
    </subcellularLocation>
</comment>
<sequence length="201" mass="21994">MPIRNDAQRWGWVSLGIHWLTVVMVLCLCAVGLLMDELSNSPFKVQVYALHKSFGLTVLGLTALRLLWRLAAGAPQPVPGTPRWQVLVAAVTHGALYVVLLAMPLSGWLFNSASGFPLKWFGQFSLPKLSGYDPAVKAFAHDLHETLFLVLAAIVTAHALAALKHHYFDRDRTLVRMLPLLKPREPAPPAPVEPIPPASGS</sequence>
<reference evidence="15 16" key="1">
    <citation type="submission" date="2019-03" db="EMBL/GenBank/DDBJ databases">
        <title>Arenimonas daejeonensis sp. nov., isolated from compost.</title>
        <authorList>
            <person name="Jeon C.O."/>
        </authorList>
    </citation>
    <scope>NUCLEOTIDE SEQUENCE [LARGE SCALE GENOMIC DNA]</scope>
    <source>
        <strain evidence="15 16">R29</strain>
    </source>
</reference>
<feature type="transmembrane region" description="Helical" evidence="13">
    <location>
        <begin position="12"/>
        <end position="34"/>
    </location>
</feature>
<dbReference type="RefSeq" id="WP_139446728.1">
    <property type="nucleotide sequence ID" value="NZ_SMDR01000001.1"/>
</dbReference>
<dbReference type="EMBL" id="SMDR01000001">
    <property type="protein sequence ID" value="TNJ35364.1"/>
    <property type="molecule type" value="Genomic_DNA"/>
</dbReference>
<dbReference type="InterPro" id="IPR052168">
    <property type="entry name" value="Cytochrome_b561_oxidase"/>
</dbReference>
<dbReference type="InterPro" id="IPR011577">
    <property type="entry name" value="Cyt_b561_bac/Ni-Hgenase"/>
</dbReference>
<evidence type="ECO:0000256" key="4">
    <source>
        <dbReference type="ARBA" id="ARBA00022475"/>
    </source>
</evidence>
<evidence type="ECO:0000313" key="15">
    <source>
        <dbReference type="EMBL" id="TNJ35364.1"/>
    </source>
</evidence>
<dbReference type="PANTHER" id="PTHR30529:SF7">
    <property type="entry name" value="CYTOCHROME B561 BACTERIAL_NI-HYDROGENASE DOMAIN-CONTAINING PROTEIN"/>
    <property type="match status" value="1"/>
</dbReference>
<evidence type="ECO:0000256" key="3">
    <source>
        <dbReference type="ARBA" id="ARBA00022448"/>
    </source>
</evidence>
<dbReference type="InterPro" id="IPR016174">
    <property type="entry name" value="Di-haem_cyt_TM"/>
</dbReference>
<dbReference type="PANTHER" id="PTHR30529">
    <property type="entry name" value="CYTOCHROME B561"/>
    <property type="match status" value="1"/>
</dbReference>
<keyword evidence="10" id="KW-0408">Iron</keyword>
<keyword evidence="16" id="KW-1185">Reference proteome</keyword>
<evidence type="ECO:0000256" key="12">
    <source>
        <dbReference type="ARBA" id="ARBA00037975"/>
    </source>
</evidence>
<evidence type="ECO:0000256" key="5">
    <source>
        <dbReference type="ARBA" id="ARBA00022617"/>
    </source>
</evidence>
<dbReference type="Proteomes" id="UP000305760">
    <property type="component" value="Unassembled WGS sequence"/>
</dbReference>
<evidence type="ECO:0000256" key="9">
    <source>
        <dbReference type="ARBA" id="ARBA00022989"/>
    </source>
</evidence>
<evidence type="ECO:0000256" key="13">
    <source>
        <dbReference type="SAM" id="Phobius"/>
    </source>
</evidence>
<dbReference type="AlphaFoldDB" id="A0A5C4RWF0"/>
<evidence type="ECO:0000256" key="11">
    <source>
        <dbReference type="ARBA" id="ARBA00023136"/>
    </source>
</evidence>
<proteinExistence type="inferred from homology"/>
<evidence type="ECO:0000256" key="2">
    <source>
        <dbReference type="ARBA" id="ARBA00004651"/>
    </source>
</evidence>
<dbReference type="GO" id="GO:0009055">
    <property type="term" value="F:electron transfer activity"/>
    <property type="evidence" value="ECO:0007669"/>
    <property type="project" value="InterPro"/>
</dbReference>
<dbReference type="SUPFAM" id="SSF81342">
    <property type="entry name" value="Transmembrane di-heme cytochromes"/>
    <property type="match status" value="1"/>
</dbReference>
<dbReference type="Pfam" id="PF01292">
    <property type="entry name" value="Ni_hydr_CYTB"/>
    <property type="match status" value="1"/>
</dbReference>
<accession>A0A5C4RWF0</accession>
<feature type="transmembrane region" description="Helical" evidence="13">
    <location>
        <begin position="54"/>
        <end position="72"/>
    </location>
</feature>
<organism evidence="15 16">
    <name type="scientific">Arenimonas terrae</name>
    <dbReference type="NCBI Taxonomy" id="2546226"/>
    <lineage>
        <taxon>Bacteria</taxon>
        <taxon>Pseudomonadati</taxon>
        <taxon>Pseudomonadota</taxon>
        <taxon>Gammaproteobacteria</taxon>
        <taxon>Lysobacterales</taxon>
        <taxon>Lysobacteraceae</taxon>
        <taxon>Arenimonas</taxon>
    </lineage>
</organism>
<keyword evidence="8" id="KW-0249">Electron transport</keyword>
<keyword evidence="5" id="KW-0349">Heme</keyword>
<evidence type="ECO:0000256" key="10">
    <source>
        <dbReference type="ARBA" id="ARBA00023004"/>
    </source>
</evidence>
<comment type="caution">
    <text evidence="15">The sequence shown here is derived from an EMBL/GenBank/DDBJ whole genome shotgun (WGS) entry which is preliminary data.</text>
</comment>
<feature type="transmembrane region" description="Helical" evidence="13">
    <location>
        <begin position="84"/>
        <end position="110"/>
    </location>
</feature>
<dbReference type="GO" id="GO:0022904">
    <property type="term" value="P:respiratory electron transport chain"/>
    <property type="evidence" value="ECO:0007669"/>
    <property type="project" value="InterPro"/>
</dbReference>
<name>A0A5C4RWF0_9GAMM</name>
<keyword evidence="9 13" id="KW-1133">Transmembrane helix</keyword>
<evidence type="ECO:0000256" key="6">
    <source>
        <dbReference type="ARBA" id="ARBA00022692"/>
    </source>
</evidence>
<evidence type="ECO:0000313" key="16">
    <source>
        <dbReference type="Proteomes" id="UP000305760"/>
    </source>
</evidence>
<dbReference type="OrthoDB" id="8589936at2"/>
<keyword evidence="7" id="KW-0479">Metal-binding</keyword>
<keyword evidence="3" id="KW-0813">Transport</keyword>
<feature type="transmembrane region" description="Helical" evidence="13">
    <location>
        <begin position="146"/>
        <end position="163"/>
    </location>
</feature>
<protein>
    <submittedName>
        <fullName evidence="15">Cytochrome b</fullName>
    </submittedName>
</protein>
<dbReference type="GO" id="GO:0046872">
    <property type="term" value="F:metal ion binding"/>
    <property type="evidence" value="ECO:0007669"/>
    <property type="project" value="UniProtKB-KW"/>
</dbReference>
<evidence type="ECO:0000256" key="7">
    <source>
        <dbReference type="ARBA" id="ARBA00022723"/>
    </source>
</evidence>
<comment type="similarity">
    <text evidence="12">Belongs to the cytochrome b561 family.</text>
</comment>
<evidence type="ECO:0000256" key="1">
    <source>
        <dbReference type="ARBA" id="ARBA00001970"/>
    </source>
</evidence>
<keyword evidence="11 13" id="KW-0472">Membrane</keyword>
<comment type="cofactor">
    <cofactor evidence="1">
        <name>heme b</name>
        <dbReference type="ChEBI" id="CHEBI:60344"/>
    </cofactor>
</comment>
<evidence type="ECO:0000259" key="14">
    <source>
        <dbReference type="Pfam" id="PF01292"/>
    </source>
</evidence>